<comment type="caution">
    <text evidence="2">The sequence shown here is derived from an EMBL/GenBank/DDBJ whole genome shotgun (WGS) entry which is preliminary data.</text>
</comment>
<organism evidence="2 3">
    <name type="scientific">Seiridium unicorne</name>
    <dbReference type="NCBI Taxonomy" id="138068"/>
    <lineage>
        <taxon>Eukaryota</taxon>
        <taxon>Fungi</taxon>
        <taxon>Dikarya</taxon>
        <taxon>Ascomycota</taxon>
        <taxon>Pezizomycotina</taxon>
        <taxon>Sordariomycetes</taxon>
        <taxon>Xylariomycetidae</taxon>
        <taxon>Amphisphaeriales</taxon>
        <taxon>Sporocadaceae</taxon>
        <taxon>Seiridium</taxon>
    </lineage>
</organism>
<accession>A0ABR2UVR1</accession>
<evidence type="ECO:0000256" key="1">
    <source>
        <dbReference type="SAM" id="SignalP"/>
    </source>
</evidence>
<evidence type="ECO:0000313" key="2">
    <source>
        <dbReference type="EMBL" id="KAK9418361.1"/>
    </source>
</evidence>
<name>A0ABR2UVR1_9PEZI</name>
<keyword evidence="1" id="KW-0732">Signal</keyword>
<reference evidence="2 3" key="1">
    <citation type="journal article" date="2024" name="J. Plant Pathol.">
        <title>Sequence and assembly of the genome of Seiridium unicorne, isolate CBS 538.82, causal agent of cypress canker disease.</title>
        <authorList>
            <person name="Scali E."/>
            <person name="Rocca G.D."/>
            <person name="Danti R."/>
            <person name="Garbelotto M."/>
            <person name="Barberini S."/>
            <person name="Baroncelli R."/>
            <person name="Emiliani G."/>
        </authorList>
    </citation>
    <scope>NUCLEOTIDE SEQUENCE [LARGE SCALE GENOMIC DNA]</scope>
    <source>
        <strain evidence="2 3">BM-138-508</strain>
    </source>
</reference>
<protein>
    <submittedName>
        <fullName evidence="2">Integral membrane protein</fullName>
    </submittedName>
</protein>
<keyword evidence="3" id="KW-1185">Reference proteome</keyword>
<evidence type="ECO:0000313" key="3">
    <source>
        <dbReference type="Proteomes" id="UP001408356"/>
    </source>
</evidence>
<dbReference type="EMBL" id="JARVKF010000385">
    <property type="protein sequence ID" value="KAK9418361.1"/>
    <property type="molecule type" value="Genomic_DNA"/>
</dbReference>
<feature type="chain" id="PRO_5047368380" evidence="1">
    <location>
        <begin position="19"/>
        <end position="163"/>
    </location>
</feature>
<dbReference type="Proteomes" id="UP001408356">
    <property type="component" value="Unassembled WGS sequence"/>
</dbReference>
<proteinExistence type="predicted"/>
<gene>
    <name evidence="2" type="ORF">SUNI508_08088</name>
</gene>
<sequence length="163" mass="18004">MAPAELLTLLRLVPLVTTSCSLWFSLDQHLFLSVFIEQENHALSEPLISPYFRTMFSRGAPRVAALLGATVLSTIANLRLSDASLLTERGSYNYYIAVEAFAVGHMLFVPWIKPSIDALHAGAKDRGLRTLSEWIRIHGYRTATADLAAWICCLVAVSKTLTP</sequence>
<feature type="signal peptide" evidence="1">
    <location>
        <begin position="1"/>
        <end position="18"/>
    </location>
</feature>